<gene>
    <name evidence="1" type="ORF">OE88DRAFT_1653882</name>
</gene>
<sequence>MSLPCHSAEPQLRSTGGYGTIAASRMLHGDPSGRALRCLENPAARKRSERRTSTCQCETSSHILDL</sequence>
<dbReference type="Proteomes" id="UP000305948">
    <property type="component" value="Unassembled WGS sequence"/>
</dbReference>
<evidence type="ECO:0000313" key="2">
    <source>
        <dbReference type="Proteomes" id="UP000305948"/>
    </source>
</evidence>
<proteinExistence type="predicted"/>
<dbReference type="AlphaFoldDB" id="A0A5C3NCX8"/>
<organism evidence="1 2">
    <name type="scientific">Heliocybe sulcata</name>
    <dbReference type="NCBI Taxonomy" id="5364"/>
    <lineage>
        <taxon>Eukaryota</taxon>
        <taxon>Fungi</taxon>
        <taxon>Dikarya</taxon>
        <taxon>Basidiomycota</taxon>
        <taxon>Agaricomycotina</taxon>
        <taxon>Agaricomycetes</taxon>
        <taxon>Gloeophyllales</taxon>
        <taxon>Gloeophyllaceae</taxon>
        <taxon>Heliocybe</taxon>
    </lineage>
</organism>
<dbReference type="EMBL" id="ML213505">
    <property type="protein sequence ID" value="TFK55173.1"/>
    <property type="molecule type" value="Genomic_DNA"/>
</dbReference>
<name>A0A5C3NCX8_9AGAM</name>
<accession>A0A5C3NCX8</accession>
<protein>
    <submittedName>
        <fullName evidence="1">Uncharacterized protein</fullName>
    </submittedName>
</protein>
<keyword evidence="2" id="KW-1185">Reference proteome</keyword>
<reference evidence="1 2" key="1">
    <citation type="journal article" date="2019" name="Nat. Ecol. Evol.">
        <title>Megaphylogeny resolves global patterns of mushroom evolution.</title>
        <authorList>
            <person name="Varga T."/>
            <person name="Krizsan K."/>
            <person name="Foldi C."/>
            <person name="Dima B."/>
            <person name="Sanchez-Garcia M."/>
            <person name="Sanchez-Ramirez S."/>
            <person name="Szollosi G.J."/>
            <person name="Szarkandi J.G."/>
            <person name="Papp V."/>
            <person name="Albert L."/>
            <person name="Andreopoulos W."/>
            <person name="Angelini C."/>
            <person name="Antonin V."/>
            <person name="Barry K.W."/>
            <person name="Bougher N.L."/>
            <person name="Buchanan P."/>
            <person name="Buyck B."/>
            <person name="Bense V."/>
            <person name="Catcheside P."/>
            <person name="Chovatia M."/>
            <person name="Cooper J."/>
            <person name="Damon W."/>
            <person name="Desjardin D."/>
            <person name="Finy P."/>
            <person name="Geml J."/>
            <person name="Haridas S."/>
            <person name="Hughes K."/>
            <person name="Justo A."/>
            <person name="Karasinski D."/>
            <person name="Kautmanova I."/>
            <person name="Kiss B."/>
            <person name="Kocsube S."/>
            <person name="Kotiranta H."/>
            <person name="LaButti K.M."/>
            <person name="Lechner B.E."/>
            <person name="Liimatainen K."/>
            <person name="Lipzen A."/>
            <person name="Lukacs Z."/>
            <person name="Mihaltcheva S."/>
            <person name="Morgado L.N."/>
            <person name="Niskanen T."/>
            <person name="Noordeloos M.E."/>
            <person name="Ohm R.A."/>
            <person name="Ortiz-Santana B."/>
            <person name="Ovrebo C."/>
            <person name="Racz N."/>
            <person name="Riley R."/>
            <person name="Savchenko A."/>
            <person name="Shiryaev A."/>
            <person name="Soop K."/>
            <person name="Spirin V."/>
            <person name="Szebenyi C."/>
            <person name="Tomsovsky M."/>
            <person name="Tulloss R.E."/>
            <person name="Uehling J."/>
            <person name="Grigoriev I.V."/>
            <person name="Vagvolgyi C."/>
            <person name="Papp T."/>
            <person name="Martin F.M."/>
            <person name="Miettinen O."/>
            <person name="Hibbett D.S."/>
            <person name="Nagy L.G."/>
        </authorList>
    </citation>
    <scope>NUCLEOTIDE SEQUENCE [LARGE SCALE GENOMIC DNA]</scope>
    <source>
        <strain evidence="1 2">OMC1185</strain>
    </source>
</reference>
<evidence type="ECO:0000313" key="1">
    <source>
        <dbReference type="EMBL" id="TFK55173.1"/>
    </source>
</evidence>